<proteinExistence type="predicted"/>
<keyword evidence="3" id="KW-1185">Reference proteome</keyword>
<reference evidence="2 3" key="1">
    <citation type="submission" date="2017-09" db="EMBL/GenBank/DDBJ databases">
        <authorList>
            <person name="Lee N."/>
            <person name="Cho B.-K."/>
        </authorList>
    </citation>
    <scope>NUCLEOTIDE SEQUENCE [LARGE SCALE GENOMIC DNA]</scope>
    <source>
        <strain evidence="2 3">ATCC 12853</strain>
    </source>
</reference>
<dbReference type="KEGG" id="ska:CP970_11880"/>
<gene>
    <name evidence="2" type="ORF">CP970_11880</name>
</gene>
<evidence type="ECO:0008006" key="4">
    <source>
        <dbReference type="Google" id="ProtNLM"/>
    </source>
</evidence>
<organism evidence="2 3">
    <name type="scientific">Streptomyces kanamyceticus</name>
    <dbReference type="NCBI Taxonomy" id="1967"/>
    <lineage>
        <taxon>Bacteria</taxon>
        <taxon>Bacillati</taxon>
        <taxon>Actinomycetota</taxon>
        <taxon>Actinomycetes</taxon>
        <taxon>Kitasatosporales</taxon>
        <taxon>Streptomycetaceae</taxon>
        <taxon>Streptomyces</taxon>
    </lineage>
</organism>
<protein>
    <recommendedName>
        <fullName evidence="4">Secreted protein</fullName>
    </recommendedName>
</protein>
<keyword evidence="1" id="KW-0732">Signal</keyword>
<dbReference type="Proteomes" id="UP000325529">
    <property type="component" value="Chromosome"/>
</dbReference>
<dbReference type="AlphaFoldDB" id="A0A5J6GWB0"/>
<feature type="signal peptide" evidence="1">
    <location>
        <begin position="1"/>
        <end position="22"/>
    </location>
</feature>
<evidence type="ECO:0000313" key="2">
    <source>
        <dbReference type="EMBL" id="QEU97286.1"/>
    </source>
</evidence>
<dbReference type="EMBL" id="CP023699">
    <property type="protein sequence ID" value="QEU97286.1"/>
    <property type="molecule type" value="Genomic_DNA"/>
</dbReference>
<feature type="chain" id="PRO_5038405573" description="Secreted protein" evidence="1">
    <location>
        <begin position="23"/>
        <end position="134"/>
    </location>
</feature>
<name>A0A5J6GWB0_STRKN</name>
<accession>A0A5J6GWB0</accession>
<dbReference type="OrthoDB" id="4254443at2"/>
<evidence type="ECO:0000256" key="1">
    <source>
        <dbReference type="SAM" id="SignalP"/>
    </source>
</evidence>
<sequence length="134" mass="12877">MIRKVLAGAALATAATAATVGAAGIASATTGGGPEAENVTTSAHDMNKAARVAYGETVSGTGNGSSEFATNNGDVAIAGDTGGVANAYGAPFVDVDLRCAVPAAQGVGGNVLGGPVTTCNNAPVDQFDAPERII</sequence>
<evidence type="ECO:0000313" key="3">
    <source>
        <dbReference type="Proteomes" id="UP000325529"/>
    </source>
</evidence>